<dbReference type="InterPro" id="IPR015947">
    <property type="entry name" value="PUA-like_sf"/>
</dbReference>
<gene>
    <name evidence="3" type="ORF">ENL21_09725</name>
</gene>
<dbReference type="Gene3D" id="3.10.590.10">
    <property type="entry name" value="ph1033 like domains"/>
    <property type="match status" value="1"/>
</dbReference>
<evidence type="ECO:0000256" key="1">
    <source>
        <dbReference type="SAM" id="MobiDB-lite"/>
    </source>
</evidence>
<dbReference type="Proteomes" id="UP000886111">
    <property type="component" value="Unassembled WGS sequence"/>
</dbReference>
<proteinExistence type="predicted"/>
<organism evidence="3">
    <name type="scientific">Caldithrix abyssi</name>
    <dbReference type="NCBI Taxonomy" id="187145"/>
    <lineage>
        <taxon>Bacteria</taxon>
        <taxon>Pseudomonadati</taxon>
        <taxon>Calditrichota</taxon>
        <taxon>Calditrichia</taxon>
        <taxon>Calditrichales</taxon>
        <taxon>Calditrichaceae</taxon>
        <taxon>Caldithrix</taxon>
    </lineage>
</organism>
<dbReference type="InterPro" id="IPR052181">
    <property type="entry name" value="5hmC_binding"/>
</dbReference>
<evidence type="ECO:0000313" key="3">
    <source>
        <dbReference type="EMBL" id="HHE56050.1"/>
    </source>
</evidence>
<dbReference type="AlphaFoldDB" id="A0A7V5LKJ7"/>
<sequence length="158" mass="18577">MKYWLFKSEPLAYSWQDLKNEPDHTAFWDGVRNYQARNYLRDKVKEGDLVFFYHSVKQPQAIMGIARVVESASPDPTAFDPESEYYDPKSDPQNPRWFGVKVQAIEEFDPPITRDELKMIPQLKNMVLLRKGSRLSIQPVTEEEYQAILNLRQPVKLK</sequence>
<evidence type="ECO:0000259" key="2">
    <source>
        <dbReference type="Pfam" id="PF01878"/>
    </source>
</evidence>
<comment type="caution">
    <text evidence="3">The sequence shown here is derived from an EMBL/GenBank/DDBJ whole genome shotgun (WGS) entry which is preliminary data.</text>
</comment>
<dbReference type="EMBL" id="DRTD01000729">
    <property type="protein sequence ID" value="HHE56050.1"/>
    <property type="molecule type" value="Genomic_DNA"/>
</dbReference>
<dbReference type="PANTHER" id="PTHR14087">
    <property type="entry name" value="THYMOCYTE NUCLEAR PROTEIN 1"/>
    <property type="match status" value="1"/>
</dbReference>
<dbReference type="CDD" id="cd21133">
    <property type="entry name" value="EVE"/>
    <property type="match status" value="1"/>
</dbReference>
<dbReference type="PANTHER" id="PTHR14087:SF7">
    <property type="entry name" value="THYMOCYTE NUCLEAR PROTEIN 1"/>
    <property type="match status" value="1"/>
</dbReference>
<feature type="domain" description="EVE" evidence="2">
    <location>
        <begin position="2"/>
        <end position="151"/>
    </location>
</feature>
<dbReference type="InterPro" id="IPR002740">
    <property type="entry name" value="EVE_domain"/>
</dbReference>
<dbReference type="Pfam" id="PF01878">
    <property type="entry name" value="EVE"/>
    <property type="match status" value="1"/>
</dbReference>
<feature type="region of interest" description="Disordered" evidence="1">
    <location>
        <begin position="73"/>
        <end position="92"/>
    </location>
</feature>
<accession>A0A7V5LKJ7</accession>
<protein>
    <submittedName>
        <fullName evidence="3">EVE domain-containing protein</fullName>
    </submittedName>
</protein>
<name>A0A7V5LKJ7_CALAY</name>
<reference evidence="3" key="1">
    <citation type="journal article" date="2020" name="mSystems">
        <title>Genome- and Community-Level Interaction Insights into Carbon Utilization and Element Cycling Functions of Hydrothermarchaeota in Hydrothermal Sediment.</title>
        <authorList>
            <person name="Zhou Z."/>
            <person name="Liu Y."/>
            <person name="Xu W."/>
            <person name="Pan J."/>
            <person name="Luo Z.H."/>
            <person name="Li M."/>
        </authorList>
    </citation>
    <scope>NUCLEOTIDE SEQUENCE [LARGE SCALE GENOMIC DNA]</scope>
    <source>
        <strain evidence="3">HyVt-76</strain>
    </source>
</reference>
<dbReference type="SUPFAM" id="SSF88697">
    <property type="entry name" value="PUA domain-like"/>
    <property type="match status" value="1"/>
</dbReference>
<dbReference type="InterPro" id="IPR047197">
    <property type="entry name" value="THYN1-like_EVE"/>
</dbReference>